<dbReference type="GO" id="GO:0016114">
    <property type="term" value="P:terpenoid biosynthetic process"/>
    <property type="evidence" value="ECO:0007669"/>
    <property type="project" value="UniProtKB-ARBA"/>
</dbReference>
<dbReference type="PROSITE" id="PS00444">
    <property type="entry name" value="POLYPRENYL_SYNTHASE_2"/>
    <property type="match status" value="1"/>
</dbReference>
<dbReference type="SFLD" id="SFLDS00005">
    <property type="entry name" value="Isoprenoid_Synthase_Type_I"/>
    <property type="match status" value="1"/>
</dbReference>
<comment type="similarity">
    <text evidence="2 12">Belongs to the FPP/GGPP synthase family.</text>
</comment>
<dbReference type="PANTHER" id="PTHR43281">
    <property type="entry name" value="FARNESYL DIPHOSPHATE SYNTHASE"/>
    <property type="match status" value="1"/>
</dbReference>
<dbReference type="RefSeq" id="WP_049685149.1">
    <property type="nucleotide sequence ID" value="NZ_CP009170.1"/>
</dbReference>
<evidence type="ECO:0000256" key="7">
    <source>
        <dbReference type="ARBA" id="ARBA00022842"/>
    </source>
</evidence>
<evidence type="ECO:0000313" key="13">
    <source>
        <dbReference type="EMBL" id="AIS52383.1"/>
    </source>
</evidence>
<keyword evidence="8" id="KW-0414">Isoprene biosynthesis</keyword>
<evidence type="ECO:0000256" key="10">
    <source>
        <dbReference type="ARBA" id="ARBA00032873"/>
    </source>
</evidence>
<dbReference type="GO" id="GO:0004337">
    <property type="term" value="F:(2E,6E)-farnesyl diphosphate synthase activity"/>
    <property type="evidence" value="ECO:0007669"/>
    <property type="project" value="UniProtKB-EC"/>
</dbReference>
<evidence type="ECO:0000256" key="12">
    <source>
        <dbReference type="RuleBase" id="RU004466"/>
    </source>
</evidence>
<dbReference type="SFLD" id="SFLDG01017">
    <property type="entry name" value="Polyprenyl_Transferase_Like"/>
    <property type="match status" value="1"/>
</dbReference>
<organism evidence="13 14">
    <name type="scientific">Thermoanaerobacter kivui</name>
    <name type="common">Acetogenium kivui</name>
    <dbReference type="NCBI Taxonomy" id="2325"/>
    <lineage>
        <taxon>Bacteria</taxon>
        <taxon>Bacillati</taxon>
        <taxon>Bacillota</taxon>
        <taxon>Clostridia</taxon>
        <taxon>Thermoanaerobacterales</taxon>
        <taxon>Thermoanaerobacteraceae</taxon>
        <taxon>Thermoanaerobacter</taxon>
    </lineage>
</organism>
<evidence type="ECO:0000256" key="1">
    <source>
        <dbReference type="ARBA" id="ARBA00001946"/>
    </source>
</evidence>
<dbReference type="Proteomes" id="UP000029669">
    <property type="component" value="Chromosome"/>
</dbReference>
<keyword evidence="14" id="KW-1185">Reference proteome</keyword>
<dbReference type="Pfam" id="PF00348">
    <property type="entry name" value="polyprenyl_synt"/>
    <property type="match status" value="1"/>
</dbReference>
<dbReference type="PANTHER" id="PTHR43281:SF1">
    <property type="entry name" value="FARNESYL DIPHOSPHATE SYNTHASE"/>
    <property type="match status" value="1"/>
</dbReference>
<dbReference type="Gene3D" id="1.10.600.10">
    <property type="entry name" value="Farnesyl Diphosphate Synthase"/>
    <property type="match status" value="1"/>
</dbReference>
<dbReference type="EMBL" id="CP009170">
    <property type="protein sequence ID" value="AIS52383.1"/>
    <property type="molecule type" value="Genomic_DNA"/>
</dbReference>
<name>A0A097ARE7_THEKI</name>
<dbReference type="FunFam" id="1.10.600.10:FF:000001">
    <property type="entry name" value="Geranylgeranyl diphosphate synthase"/>
    <property type="match status" value="1"/>
</dbReference>
<keyword evidence="5 12" id="KW-0808">Transferase</keyword>
<evidence type="ECO:0000256" key="3">
    <source>
        <dbReference type="ARBA" id="ARBA00012439"/>
    </source>
</evidence>
<evidence type="ECO:0000256" key="11">
    <source>
        <dbReference type="ARBA" id="ARBA00049399"/>
    </source>
</evidence>
<dbReference type="PROSITE" id="PS00723">
    <property type="entry name" value="POLYPRENYL_SYNTHASE_1"/>
    <property type="match status" value="1"/>
</dbReference>
<dbReference type="STRING" id="2325.TKV_c12120"/>
<evidence type="ECO:0000256" key="2">
    <source>
        <dbReference type="ARBA" id="ARBA00006706"/>
    </source>
</evidence>
<sequence>MFEEQLRKKQQLVEEELHRILDIDEKPEIIYEAMRYSVFAGGKRLRPVLCLSSCELLGGDLNKALPVACAIELIHTYSLIHDDLPAMDNDDLRRGKPTNHKVYGEAIAILAGDGLLNLGYEVLVRYALENPQDYERILKATNEIARASGCKGIIGGQVVDILSQNTKISYEELKFMHEHKTGALIEASVCAGAYIAGATEEDIKVLREYANLIGFAFQIKDDILNVIGEEEKLGKKVGSDKEKGKSTFVNIFGLEKSQEMVRELTQNAIRILDRFGKKAQFLKELSNYLIERVN</sequence>
<evidence type="ECO:0000256" key="5">
    <source>
        <dbReference type="ARBA" id="ARBA00022679"/>
    </source>
</evidence>
<dbReference type="EC" id="2.5.1.10" evidence="3"/>
<evidence type="ECO:0000256" key="9">
    <source>
        <dbReference type="ARBA" id="ARBA00032380"/>
    </source>
</evidence>
<dbReference type="KEGG" id="tki:TKV_c12120"/>
<dbReference type="GO" id="GO:0046872">
    <property type="term" value="F:metal ion binding"/>
    <property type="evidence" value="ECO:0007669"/>
    <property type="project" value="UniProtKB-KW"/>
</dbReference>
<proteinExistence type="inferred from homology"/>
<evidence type="ECO:0000256" key="4">
    <source>
        <dbReference type="ARBA" id="ARBA00015100"/>
    </source>
</evidence>
<dbReference type="InterPro" id="IPR033749">
    <property type="entry name" value="Polyprenyl_synt_CS"/>
</dbReference>
<dbReference type="InterPro" id="IPR053378">
    <property type="entry name" value="Prenyl_diphosphate_synthase"/>
</dbReference>
<evidence type="ECO:0000256" key="8">
    <source>
        <dbReference type="ARBA" id="ARBA00023229"/>
    </source>
</evidence>
<dbReference type="GO" id="GO:0005737">
    <property type="term" value="C:cytoplasm"/>
    <property type="evidence" value="ECO:0007669"/>
    <property type="project" value="UniProtKB-ARBA"/>
</dbReference>
<dbReference type="AlphaFoldDB" id="A0A097ARE7"/>
<evidence type="ECO:0000313" key="14">
    <source>
        <dbReference type="Proteomes" id="UP000029669"/>
    </source>
</evidence>
<dbReference type="NCBIfam" id="NF045485">
    <property type="entry name" value="FPPsyn"/>
    <property type="match status" value="1"/>
</dbReference>
<dbReference type="SUPFAM" id="SSF48576">
    <property type="entry name" value="Terpenoid synthases"/>
    <property type="match status" value="1"/>
</dbReference>
<reference evidence="14" key="1">
    <citation type="journal article" date="2015" name="Genome Announc.">
        <title>Whole-Genome Sequences of 80 Environmental and Clinical Isolates of Burkholderia pseudomallei.</title>
        <authorList>
            <person name="Johnson S.L."/>
            <person name="Baker A.L."/>
            <person name="Chain P.S."/>
            <person name="Currie B.J."/>
            <person name="Daligault H.E."/>
            <person name="Davenport K.W."/>
            <person name="Davis C.B."/>
            <person name="Inglis T.J."/>
            <person name="Kaestli M."/>
            <person name="Koren S."/>
            <person name="Mayo M."/>
            <person name="Merritt A.J."/>
            <person name="Price E.P."/>
            <person name="Sarovich D.S."/>
            <person name="Warner J."/>
            <person name="Rosovitz M.J."/>
        </authorList>
    </citation>
    <scope>NUCLEOTIDE SEQUENCE [LARGE SCALE GENOMIC DNA]</scope>
    <source>
        <strain evidence="14">DSM 2030</strain>
    </source>
</reference>
<keyword evidence="7" id="KW-0460">Magnesium</keyword>
<dbReference type="OrthoDB" id="9805316at2"/>
<dbReference type="HOGENOM" id="CLU_014015_0_0_9"/>
<dbReference type="InterPro" id="IPR000092">
    <property type="entry name" value="Polyprenyl_synt"/>
</dbReference>
<comment type="catalytic activity">
    <reaction evidence="11">
        <text>isopentenyl diphosphate + (2E)-geranyl diphosphate = (2E,6E)-farnesyl diphosphate + diphosphate</text>
        <dbReference type="Rhea" id="RHEA:19361"/>
        <dbReference type="ChEBI" id="CHEBI:33019"/>
        <dbReference type="ChEBI" id="CHEBI:58057"/>
        <dbReference type="ChEBI" id="CHEBI:128769"/>
        <dbReference type="ChEBI" id="CHEBI:175763"/>
        <dbReference type="EC" id="2.5.1.10"/>
    </reaction>
</comment>
<keyword evidence="6" id="KW-0479">Metal-binding</keyword>
<accession>A0A097ARE7</accession>
<gene>
    <name evidence="13" type="ORF">TKV_c12120</name>
</gene>
<comment type="cofactor">
    <cofactor evidence="1">
        <name>Mg(2+)</name>
        <dbReference type="ChEBI" id="CHEBI:18420"/>
    </cofactor>
</comment>
<dbReference type="eggNOG" id="COG0142">
    <property type="taxonomic scope" value="Bacteria"/>
</dbReference>
<dbReference type="CDD" id="cd00685">
    <property type="entry name" value="Trans_IPPS_HT"/>
    <property type="match status" value="1"/>
</dbReference>
<protein>
    <recommendedName>
        <fullName evidence="4">Farnesyl diphosphate synthase</fullName>
        <ecNumber evidence="3">2.5.1.10</ecNumber>
    </recommendedName>
    <alternativeName>
        <fullName evidence="10">(2E,6E)-farnesyl diphosphate synthase</fullName>
    </alternativeName>
    <alternativeName>
        <fullName evidence="9">Geranyltranstransferase</fullName>
    </alternativeName>
</protein>
<evidence type="ECO:0000256" key="6">
    <source>
        <dbReference type="ARBA" id="ARBA00022723"/>
    </source>
</evidence>
<dbReference type="InterPro" id="IPR008949">
    <property type="entry name" value="Isoprenoid_synthase_dom_sf"/>
</dbReference>